<keyword evidence="5" id="KW-1185">Reference proteome</keyword>
<dbReference type="KEGG" id="sphk:SKP52_23105"/>
<accession>A0A0A7PN83</accession>
<dbReference type="EMBL" id="CP009122">
    <property type="protein sequence ID" value="AJA11464.1"/>
    <property type="molecule type" value="Genomic_DNA"/>
</dbReference>
<gene>
    <name evidence="4" type="ORF">SKP52_23105</name>
</gene>
<proteinExistence type="predicted"/>
<dbReference type="InterPro" id="IPR029058">
    <property type="entry name" value="AB_hydrolase_fold"/>
</dbReference>
<dbReference type="GO" id="GO:0008236">
    <property type="term" value="F:serine-type peptidase activity"/>
    <property type="evidence" value="ECO:0007669"/>
    <property type="project" value="InterPro"/>
</dbReference>
<organism evidence="4 5">
    <name type="scientific">Sphingopyxis fribergensis</name>
    <dbReference type="NCBI Taxonomy" id="1515612"/>
    <lineage>
        <taxon>Bacteria</taxon>
        <taxon>Pseudomonadati</taxon>
        <taxon>Pseudomonadota</taxon>
        <taxon>Alphaproteobacteria</taxon>
        <taxon>Sphingomonadales</taxon>
        <taxon>Sphingomonadaceae</taxon>
        <taxon>Sphingopyxis</taxon>
    </lineage>
</organism>
<dbReference type="Pfam" id="PF00326">
    <property type="entry name" value="Peptidase_S9"/>
    <property type="match status" value="1"/>
</dbReference>
<dbReference type="OrthoDB" id="100212at2"/>
<evidence type="ECO:0000256" key="2">
    <source>
        <dbReference type="SAM" id="SignalP"/>
    </source>
</evidence>
<feature type="region of interest" description="Disordered" evidence="1">
    <location>
        <begin position="217"/>
        <end position="241"/>
    </location>
</feature>
<evidence type="ECO:0000256" key="1">
    <source>
        <dbReference type="SAM" id="MobiDB-lite"/>
    </source>
</evidence>
<dbReference type="InterPro" id="IPR011042">
    <property type="entry name" value="6-blade_b-propeller_TolB-like"/>
</dbReference>
<dbReference type="STRING" id="1515612.SKP52_23105"/>
<dbReference type="InterPro" id="IPR053536">
    <property type="entry name" value="Lasso_peptide_isopeptidase"/>
</dbReference>
<feature type="chain" id="PRO_5002044199" description="Peptidase S9 prolyl oligopeptidase catalytic domain-containing protein" evidence="2">
    <location>
        <begin position="21"/>
        <end position="657"/>
    </location>
</feature>
<feature type="domain" description="Peptidase S9 prolyl oligopeptidase catalytic" evidence="3">
    <location>
        <begin position="453"/>
        <end position="614"/>
    </location>
</feature>
<evidence type="ECO:0000313" key="5">
    <source>
        <dbReference type="Proteomes" id="UP000030907"/>
    </source>
</evidence>
<reference evidence="4 5" key="1">
    <citation type="journal article" date="2015" name="Int. J. Syst. Evol. Microbiol.">
        <title>Description of Sphingopyxis fribergensis sp. nov. - a soil bacterium with the ability to degrade styrene and phenylacetic acid.</title>
        <authorList>
            <person name="Oelschlagel M."/>
            <person name="Ruckert C."/>
            <person name="Kalinowski J."/>
            <person name="Schmidt G."/>
            <person name="Schlomann M."/>
            <person name="Tischler D."/>
        </authorList>
    </citation>
    <scope>NUCLEOTIDE SEQUENCE [LARGE SCALE GENOMIC DNA]</scope>
    <source>
        <strain evidence="4 5">Kp5.2</strain>
    </source>
</reference>
<sequence>MVSKAAILGCLLAAASPAASQTTPREIAEIADLSGLAVSPDGNWIAYRVERPSTVTNRIDIDWYLAPTDATAPPRALGRLGTAMWNDAGSVLPGEATWMPDGKAVVVRALVDGRIGLWVSPIDGSGFHEIGPSEGEIEAFAIAADGTVISREGPPRDAIARAEEAERDTGILFDARVDLAQPLYRGASINGRPSTQRFSGDWFDRVPLLEDTPRAVVARDASGTSERPANDAERALLKPAPGPDIPESLRGILRQRGVCVAASGCPNDAERIAWRSGLADGRVLIALRAQSGQTTLHVWTPASAKFKMIAVSAGQLSSGRSDSKPCAAGEKAIFCVEAAASVSPRLVRIEASGRKKIIDSPNSFPGRDGLLVETIAWQVSGSRASGILIRPKIPGRLPLFVTYYRCNGYLRGGTGDEWPLRALAAGGIASLCIDVLPGGEIAQDRYQIGMEAVRAAIDTLDRRGTIDRSRVGMGGLSFGSEVAVWTAMHSDLLKAVSIASVQIEPTYYWYNARPGRETFARNIRQNWKLGPPDTEPAEWQALSAALNIDMITAPMLLQLPESEARQSAELMSKLATNGLGETHLFPLAPHLKVEPRQKLAAYERNLDWFRFWLKGEIDPDPAKADQYRRWRLLGPIKGEASTDRTQRSTSAISSSRK</sequence>
<dbReference type="GO" id="GO:0006508">
    <property type="term" value="P:proteolysis"/>
    <property type="evidence" value="ECO:0007669"/>
    <property type="project" value="InterPro"/>
</dbReference>
<dbReference type="Proteomes" id="UP000030907">
    <property type="component" value="Chromosome"/>
</dbReference>
<dbReference type="Gene3D" id="3.40.50.1820">
    <property type="entry name" value="alpha/beta hydrolase"/>
    <property type="match status" value="1"/>
</dbReference>
<dbReference type="AlphaFoldDB" id="A0A0A7PN83"/>
<feature type="compositionally biased region" description="Polar residues" evidence="1">
    <location>
        <begin position="647"/>
        <end position="657"/>
    </location>
</feature>
<dbReference type="SUPFAM" id="SSF82171">
    <property type="entry name" value="DPP6 N-terminal domain-like"/>
    <property type="match status" value="1"/>
</dbReference>
<protein>
    <recommendedName>
        <fullName evidence="3">Peptidase S9 prolyl oligopeptidase catalytic domain-containing protein</fullName>
    </recommendedName>
</protein>
<dbReference type="RefSeq" id="WP_037553315.1">
    <property type="nucleotide sequence ID" value="NZ_CP009122.1"/>
</dbReference>
<dbReference type="HOGENOM" id="CLU_391760_0_0_5"/>
<keyword evidence="2" id="KW-0732">Signal</keyword>
<feature type="region of interest" description="Disordered" evidence="1">
    <location>
        <begin position="638"/>
        <end position="657"/>
    </location>
</feature>
<dbReference type="SUPFAM" id="SSF53474">
    <property type="entry name" value="alpha/beta-Hydrolases"/>
    <property type="match status" value="1"/>
</dbReference>
<dbReference type="InterPro" id="IPR001375">
    <property type="entry name" value="Peptidase_S9_cat"/>
</dbReference>
<evidence type="ECO:0000259" key="3">
    <source>
        <dbReference type="Pfam" id="PF00326"/>
    </source>
</evidence>
<name>A0A0A7PN83_9SPHN</name>
<dbReference type="Gene3D" id="2.120.10.30">
    <property type="entry name" value="TolB, C-terminal domain"/>
    <property type="match status" value="1"/>
</dbReference>
<dbReference type="NCBIfam" id="NF033523">
    <property type="entry name" value="lasso_peptidase"/>
    <property type="match status" value="1"/>
</dbReference>
<feature type="signal peptide" evidence="2">
    <location>
        <begin position="1"/>
        <end position="20"/>
    </location>
</feature>
<evidence type="ECO:0000313" key="4">
    <source>
        <dbReference type="EMBL" id="AJA11464.1"/>
    </source>
</evidence>